<keyword evidence="2" id="KW-1133">Transmembrane helix</keyword>
<feature type="region of interest" description="Disordered" evidence="1">
    <location>
        <begin position="76"/>
        <end position="107"/>
    </location>
</feature>
<reference evidence="3" key="1">
    <citation type="submission" date="2018-05" db="EMBL/GenBank/DDBJ databases">
        <title>Whole genome of Theropithecus gelada.</title>
        <authorList>
            <person name="Chiou K.L."/>
            <person name="Snyder-Mackler N."/>
        </authorList>
    </citation>
    <scope>NUCLEOTIDE SEQUENCE [LARGE SCALE GENOMIC DNA]</scope>
</reference>
<keyword evidence="2" id="KW-0812">Transmembrane</keyword>
<accession>A0A8D2EAT4</accession>
<dbReference type="AlphaFoldDB" id="A0A8D2EAT4"/>
<organism evidence="3 4">
    <name type="scientific">Theropithecus gelada</name>
    <name type="common">Gelada baboon</name>
    <dbReference type="NCBI Taxonomy" id="9565"/>
    <lineage>
        <taxon>Eukaryota</taxon>
        <taxon>Metazoa</taxon>
        <taxon>Chordata</taxon>
        <taxon>Craniata</taxon>
        <taxon>Vertebrata</taxon>
        <taxon>Euteleostomi</taxon>
        <taxon>Mammalia</taxon>
        <taxon>Eutheria</taxon>
        <taxon>Euarchontoglires</taxon>
        <taxon>Primates</taxon>
        <taxon>Haplorrhini</taxon>
        <taxon>Catarrhini</taxon>
        <taxon>Cercopithecidae</taxon>
        <taxon>Cercopithecinae</taxon>
        <taxon>Theropithecus</taxon>
    </lineage>
</organism>
<keyword evidence="4" id="KW-1185">Reference proteome</keyword>
<evidence type="ECO:0000256" key="1">
    <source>
        <dbReference type="SAM" id="MobiDB-lite"/>
    </source>
</evidence>
<evidence type="ECO:0000256" key="2">
    <source>
        <dbReference type="SAM" id="Phobius"/>
    </source>
</evidence>
<dbReference type="Gene3D" id="3.30.390.110">
    <property type="match status" value="1"/>
</dbReference>
<feature type="transmembrane region" description="Helical" evidence="2">
    <location>
        <begin position="24"/>
        <end position="43"/>
    </location>
</feature>
<dbReference type="Ensembl" id="ENSTGET00000004315.1">
    <property type="protein sequence ID" value="ENSTGEP00000003536.1"/>
    <property type="gene ID" value="ENSTGEG00000002997.1"/>
</dbReference>
<protein>
    <submittedName>
        <fullName evidence="3">Uncharacterized protein</fullName>
    </submittedName>
</protein>
<reference evidence="3" key="3">
    <citation type="submission" date="2025-09" db="UniProtKB">
        <authorList>
            <consortium name="Ensembl"/>
        </authorList>
    </citation>
    <scope>IDENTIFICATION</scope>
</reference>
<keyword evidence="2" id="KW-0472">Membrane</keyword>
<proteinExistence type="predicted"/>
<name>A0A8D2EAT4_THEGE</name>
<dbReference type="Proteomes" id="UP000694411">
    <property type="component" value="Chromosome 10"/>
</dbReference>
<reference evidence="3" key="2">
    <citation type="submission" date="2025-08" db="UniProtKB">
        <authorList>
            <consortium name="Ensembl"/>
        </authorList>
    </citation>
    <scope>IDENTIFICATION</scope>
</reference>
<sequence>MATSFSILSPYFQLKTHQGKPNMFPKPITSTALLLVSLVSLCLKKKKKKRTNVNKNPCTTLGNIRHMIHKNKASLQPAHSCHPRASAIPRSQKPVMKRKGTCPTKSS</sequence>
<evidence type="ECO:0000313" key="4">
    <source>
        <dbReference type="Proteomes" id="UP000694411"/>
    </source>
</evidence>
<evidence type="ECO:0000313" key="3">
    <source>
        <dbReference type="Ensembl" id="ENSTGEP00000003536.1"/>
    </source>
</evidence>